<evidence type="ECO:0000256" key="3">
    <source>
        <dbReference type="RuleBase" id="RU000461"/>
    </source>
</evidence>
<dbReference type="PANTHER" id="PTHR24305">
    <property type="entry name" value="CYTOCHROME P450"/>
    <property type="match status" value="1"/>
</dbReference>
<keyword evidence="3" id="KW-0560">Oxidoreductase</keyword>
<organism evidence="4 5">
    <name type="scientific">Paracoccus fontiphilus</name>
    <dbReference type="NCBI Taxonomy" id="1815556"/>
    <lineage>
        <taxon>Bacteria</taxon>
        <taxon>Pseudomonadati</taxon>
        <taxon>Pseudomonadota</taxon>
        <taxon>Alphaproteobacteria</taxon>
        <taxon>Rhodobacterales</taxon>
        <taxon>Paracoccaceae</taxon>
        <taxon>Paracoccus</taxon>
    </lineage>
</organism>
<comment type="similarity">
    <text evidence="2 3">Belongs to the cytochrome P450 family.</text>
</comment>
<protein>
    <submittedName>
        <fullName evidence="4">Cytochrome P450</fullName>
    </submittedName>
</protein>
<dbReference type="RefSeq" id="WP_341351578.1">
    <property type="nucleotide sequence ID" value="NZ_JAFNAW010000020.1"/>
</dbReference>
<dbReference type="InterPro" id="IPR002401">
    <property type="entry name" value="Cyt_P450_E_grp-I"/>
</dbReference>
<evidence type="ECO:0000313" key="5">
    <source>
        <dbReference type="Proteomes" id="UP001595557"/>
    </source>
</evidence>
<keyword evidence="5" id="KW-1185">Reference proteome</keyword>
<dbReference type="InterPro" id="IPR050121">
    <property type="entry name" value="Cytochrome_P450_monoxygenase"/>
</dbReference>
<dbReference type="PRINTS" id="PR00463">
    <property type="entry name" value="EP450I"/>
</dbReference>
<dbReference type="PRINTS" id="PR00385">
    <property type="entry name" value="P450"/>
</dbReference>
<comment type="caution">
    <text evidence="4">The sequence shown here is derived from an EMBL/GenBank/DDBJ whole genome shotgun (WGS) entry which is preliminary data.</text>
</comment>
<comment type="cofactor">
    <cofactor evidence="1">
        <name>heme</name>
        <dbReference type="ChEBI" id="CHEBI:30413"/>
    </cofactor>
</comment>
<proteinExistence type="inferred from homology"/>
<sequence>MTPPRPHTTEGRGSVLRFARAFRSDLLSALPERLYRAWMAEFRSPLVHSFFCNDPALVRLILKERPGDFPKSNRLRAGLAPLLGESIFVTNGEQWAAQRRIIDPAFEGGRLHHSLPAILEAADALVTRLKPGEQDIEPEASHAAADVIFRALFSMPIEHDIAARVFGAFRAHQDAQPVVNLAALLPWPRWLPHPHSRRTRRTAAQIRGLITDLVATRMKAIHEGSAPDDLATRIMTTPDPKTGRCFSQAEMVDQVAIFFLAGHETSASALAWALWLVASHPEWQDRIAAEAAHLSPDMAGVNALRATRAVFREALRLYPPVPMMVREASQPVMMRGRPVPAGAQLVLSPWHLHRHQRLWDRPDDFDPDRWNRPDGKAGARDAFIPFSTGQRVCPGAGFAMIEGVVMLARVVQAFHLRPGAKAPVPVARLTVRGKDGIVLHLAPRKIIDVTSPPA</sequence>
<dbReference type="Proteomes" id="UP001595557">
    <property type="component" value="Unassembled WGS sequence"/>
</dbReference>
<keyword evidence="3" id="KW-0349">Heme</keyword>
<accession>A0ABV7IBB1</accession>
<gene>
    <name evidence="4" type="ORF">ACFOD7_07445</name>
</gene>
<evidence type="ECO:0000256" key="2">
    <source>
        <dbReference type="ARBA" id="ARBA00010617"/>
    </source>
</evidence>
<dbReference type="PANTHER" id="PTHR24305:SF166">
    <property type="entry name" value="CYTOCHROME P450 12A4, MITOCHONDRIAL-RELATED"/>
    <property type="match status" value="1"/>
</dbReference>
<evidence type="ECO:0000256" key="1">
    <source>
        <dbReference type="ARBA" id="ARBA00001971"/>
    </source>
</evidence>
<dbReference type="SUPFAM" id="SSF48264">
    <property type="entry name" value="Cytochrome P450"/>
    <property type="match status" value="1"/>
</dbReference>
<dbReference type="EMBL" id="JBHRTE010000035">
    <property type="protein sequence ID" value="MFC3167878.1"/>
    <property type="molecule type" value="Genomic_DNA"/>
</dbReference>
<reference evidence="5" key="1">
    <citation type="journal article" date="2019" name="Int. J. Syst. Evol. Microbiol.">
        <title>The Global Catalogue of Microorganisms (GCM) 10K type strain sequencing project: providing services to taxonomists for standard genome sequencing and annotation.</title>
        <authorList>
            <consortium name="The Broad Institute Genomics Platform"/>
            <consortium name="The Broad Institute Genome Sequencing Center for Infectious Disease"/>
            <person name="Wu L."/>
            <person name="Ma J."/>
        </authorList>
    </citation>
    <scope>NUCLEOTIDE SEQUENCE [LARGE SCALE GENOMIC DNA]</scope>
    <source>
        <strain evidence="5">KCTC 52239</strain>
    </source>
</reference>
<keyword evidence="3" id="KW-0503">Monooxygenase</keyword>
<dbReference type="InterPro" id="IPR017972">
    <property type="entry name" value="Cyt_P450_CS"/>
</dbReference>
<evidence type="ECO:0000313" key="4">
    <source>
        <dbReference type="EMBL" id="MFC3167878.1"/>
    </source>
</evidence>
<name>A0ABV7IBB1_9RHOB</name>
<keyword evidence="3" id="KW-0408">Iron</keyword>
<dbReference type="InterPro" id="IPR036396">
    <property type="entry name" value="Cyt_P450_sf"/>
</dbReference>
<dbReference type="InterPro" id="IPR001128">
    <property type="entry name" value="Cyt_P450"/>
</dbReference>
<dbReference type="Pfam" id="PF00067">
    <property type="entry name" value="p450"/>
    <property type="match status" value="1"/>
</dbReference>
<keyword evidence="3" id="KW-0479">Metal-binding</keyword>
<dbReference type="Gene3D" id="1.10.630.10">
    <property type="entry name" value="Cytochrome P450"/>
    <property type="match status" value="1"/>
</dbReference>
<dbReference type="PROSITE" id="PS00086">
    <property type="entry name" value="CYTOCHROME_P450"/>
    <property type="match status" value="1"/>
</dbReference>